<dbReference type="PANTHER" id="PTHR23271:SF1">
    <property type="entry name" value="U3 SMALL NUCLEOLAR RNA-ASSOCIATED PROTEIN 6 HOMOLOG"/>
    <property type="match status" value="1"/>
</dbReference>
<dbReference type="EMBL" id="CALTRL010000620">
    <property type="protein sequence ID" value="CAH7668923.1"/>
    <property type="molecule type" value="Genomic_DNA"/>
</dbReference>
<name>A0AAV0AM06_PHAPC</name>
<evidence type="ECO:0000256" key="4">
    <source>
        <dbReference type="ARBA" id="ARBA00022737"/>
    </source>
</evidence>
<evidence type="ECO:0000256" key="1">
    <source>
        <dbReference type="ARBA" id="ARBA00004604"/>
    </source>
</evidence>
<dbReference type="InterPro" id="IPR013949">
    <property type="entry name" value="Utp6"/>
</dbReference>
<dbReference type="InterPro" id="IPR003107">
    <property type="entry name" value="HAT"/>
</dbReference>
<dbReference type="Proteomes" id="UP001153365">
    <property type="component" value="Unassembled WGS sequence"/>
</dbReference>
<dbReference type="InterPro" id="IPR055347">
    <property type="entry name" value="UTP6_N"/>
</dbReference>
<dbReference type="Pfam" id="PF08640">
    <property type="entry name" value="U3_assoc_6"/>
    <property type="match status" value="1"/>
</dbReference>
<reference evidence="7" key="1">
    <citation type="submission" date="2022-06" db="EMBL/GenBank/DDBJ databases">
        <authorList>
            <consortium name="SYNGENTA / RWTH Aachen University"/>
        </authorList>
    </citation>
    <scope>NUCLEOTIDE SEQUENCE</scope>
</reference>
<dbReference type="GO" id="GO:0000462">
    <property type="term" value="P:maturation of SSU-rRNA from tricistronic rRNA transcript (SSU-rRNA, 5.8S rRNA, LSU-rRNA)"/>
    <property type="evidence" value="ECO:0007669"/>
    <property type="project" value="InterPro"/>
</dbReference>
<dbReference type="SMART" id="SM00386">
    <property type="entry name" value="HAT"/>
    <property type="match status" value="4"/>
</dbReference>
<feature type="domain" description="U3 small nucleolar RNA-associated protein 6 N-terminal" evidence="6">
    <location>
        <begin position="8"/>
        <end position="79"/>
    </location>
</feature>
<evidence type="ECO:0000313" key="8">
    <source>
        <dbReference type="Proteomes" id="UP001153365"/>
    </source>
</evidence>
<dbReference type="SUPFAM" id="SSF48452">
    <property type="entry name" value="TPR-like"/>
    <property type="match status" value="1"/>
</dbReference>
<dbReference type="GO" id="GO:0030515">
    <property type="term" value="F:snoRNA binding"/>
    <property type="evidence" value="ECO:0007669"/>
    <property type="project" value="InterPro"/>
</dbReference>
<protein>
    <submittedName>
        <fullName evidence="7">U3 small nucleolar RNA-associated protein 6-domain-containing protein</fullName>
    </submittedName>
</protein>
<evidence type="ECO:0000313" key="7">
    <source>
        <dbReference type="EMBL" id="CAH7668923.1"/>
    </source>
</evidence>
<evidence type="ECO:0000256" key="2">
    <source>
        <dbReference type="ARBA" id="ARBA00010734"/>
    </source>
</evidence>
<comment type="caution">
    <text evidence="7">The sequence shown here is derived from an EMBL/GenBank/DDBJ whole genome shotgun (WGS) entry which is preliminary data.</text>
</comment>
<organism evidence="7 8">
    <name type="scientific">Phakopsora pachyrhizi</name>
    <name type="common">Asian soybean rust disease fungus</name>
    <dbReference type="NCBI Taxonomy" id="170000"/>
    <lineage>
        <taxon>Eukaryota</taxon>
        <taxon>Fungi</taxon>
        <taxon>Dikarya</taxon>
        <taxon>Basidiomycota</taxon>
        <taxon>Pucciniomycotina</taxon>
        <taxon>Pucciniomycetes</taxon>
        <taxon>Pucciniales</taxon>
        <taxon>Phakopsoraceae</taxon>
        <taxon>Phakopsora</taxon>
    </lineage>
</organism>
<dbReference type="GO" id="GO:0032040">
    <property type="term" value="C:small-subunit processome"/>
    <property type="evidence" value="ECO:0007669"/>
    <property type="project" value="TreeGrafter"/>
</dbReference>
<dbReference type="PANTHER" id="PTHR23271">
    <property type="entry name" value="HEPATOCELLULAR CARCINOMA-ASSOCIATED ANTIGEN 66"/>
    <property type="match status" value="1"/>
</dbReference>
<accession>A0AAV0AM06</accession>
<gene>
    <name evidence="7" type="ORF">PPACK8108_LOCUS3496</name>
</gene>
<evidence type="ECO:0000259" key="6">
    <source>
        <dbReference type="Pfam" id="PF08640"/>
    </source>
</evidence>
<dbReference type="InterPro" id="IPR011990">
    <property type="entry name" value="TPR-like_helical_dom_sf"/>
</dbReference>
<evidence type="ECO:0000256" key="3">
    <source>
        <dbReference type="ARBA" id="ARBA00022552"/>
    </source>
</evidence>
<keyword evidence="5" id="KW-0539">Nucleus</keyword>
<keyword evidence="8" id="KW-1185">Reference proteome</keyword>
<dbReference type="Gene3D" id="1.25.40.10">
    <property type="entry name" value="Tetratricopeptide repeat domain"/>
    <property type="match status" value="1"/>
</dbReference>
<evidence type="ECO:0000256" key="5">
    <source>
        <dbReference type="ARBA" id="ARBA00023242"/>
    </source>
</evidence>
<keyword evidence="3" id="KW-0698">rRNA processing</keyword>
<comment type="subcellular location">
    <subcellularLocation>
        <location evidence="1">Nucleus</location>
        <location evidence="1">Nucleolus</location>
    </subcellularLocation>
</comment>
<comment type="similarity">
    <text evidence="2">Belongs to the UTP6 family.</text>
</comment>
<dbReference type="AlphaFoldDB" id="A0AAV0AM06"/>
<sequence>METAQLHMERMIPELRDLEQKKIFSKSEISAIVTQRNIHEASVIRTRSPKPYLRYIEYEKNLEKLRRLRFGKLGGHNVHGKGRITLSDYSIPLHILNLYSLAVKRFPESIELWLSYINYSLTQSSAKLVSRVLSAAIAAHPAQSRFWIMAVQFEADGDESGKGGGNIDGARKLLMRSLRFFNGTDSIPIWLEWIRIELNFVKVIEGRREALGIESFAEAKAAKNLESNQTSDNPVADYIEQTAMELDHVGDQYPEDLPVSLADDINSGELKGQEALLSGALVKVALSNAFKAVSDVRIFSEALPLIYSLDSPAKPSLVSFLYDNLAQLHPDSPKAVILLKTRRLFKYNKNIESFSQTGEELVNLVAETINEIQKECQKNTGIESSKMWEEFLMFLIKLSGKLSELREYIMTIILKTLGSLRKINLDLPRLHKLVIDYCRGKIPIEECMKLASKATKRYKDDPALSTIRLELILESLRLNPIGNNVHEEIFQEARSTFPGSVRIAELNVEFFKYQSTLLGVKDDKLMNTVESALEQSLKASTPTADDPTKDGCKHLALSPTEVYQRAYLDSSDKTSISMKINYLSDRYKDNKKFGDEVDCEEKVEEDWKSYLKFILKEKRDFRGGEILIEKSGSFVSQSFKMKMEEFWMNAIKDI</sequence>
<dbReference type="GO" id="GO:0034388">
    <property type="term" value="C:Pwp2p-containing subcomplex of 90S preribosome"/>
    <property type="evidence" value="ECO:0007669"/>
    <property type="project" value="TreeGrafter"/>
</dbReference>
<proteinExistence type="inferred from homology"/>
<keyword evidence="4" id="KW-0677">Repeat</keyword>